<sequence length="81" mass="8393">MSSREEPPYDPYIPSGGAGGQQGAGQGQNGNHRTAALQAVRRFHLFPPSQSAAAVVACLQRSCGRAVVPEAGFRGKLALST</sequence>
<feature type="compositionally biased region" description="Gly residues" evidence="1">
    <location>
        <begin position="16"/>
        <end position="28"/>
    </location>
</feature>
<dbReference type="Proteomes" id="UP000265663">
    <property type="component" value="Unassembled WGS sequence"/>
</dbReference>
<name>A0A3M7M9G3_9PLEO</name>
<dbReference type="EMBL" id="KE747826">
    <property type="protein sequence ID" value="RMZ71030.1"/>
    <property type="molecule type" value="Genomic_DNA"/>
</dbReference>
<proteinExistence type="predicted"/>
<reference evidence="2 3" key="1">
    <citation type="journal article" date="2014" name="PLoS ONE">
        <title>De novo Genome Assembly of the Fungal Plant Pathogen Pyrenophora semeniperda.</title>
        <authorList>
            <person name="Soliai M.M."/>
            <person name="Meyer S.E."/>
            <person name="Udall J.A."/>
            <person name="Elzinga D.E."/>
            <person name="Hermansen R.A."/>
            <person name="Bodily P.M."/>
            <person name="Hart A.A."/>
            <person name="Coleman C.E."/>
        </authorList>
    </citation>
    <scope>NUCLEOTIDE SEQUENCE [LARGE SCALE GENOMIC DNA]</scope>
    <source>
        <strain evidence="2 3">CCB06</strain>
        <tissue evidence="2">Mycelium</tissue>
    </source>
</reference>
<keyword evidence="3" id="KW-1185">Reference proteome</keyword>
<gene>
    <name evidence="2" type="ORF">GMOD_00005526</name>
</gene>
<evidence type="ECO:0000313" key="2">
    <source>
        <dbReference type="EMBL" id="RMZ71030.1"/>
    </source>
</evidence>
<evidence type="ECO:0000256" key="1">
    <source>
        <dbReference type="SAM" id="MobiDB-lite"/>
    </source>
</evidence>
<feature type="region of interest" description="Disordered" evidence="1">
    <location>
        <begin position="1"/>
        <end position="35"/>
    </location>
</feature>
<protein>
    <submittedName>
        <fullName evidence="2">Synaptobrevin</fullName>
    </submittedName>
</protein>
<evidence type="ECO:0000313" key="3">
    <source>
        <dbReference type="Proteomes" id="UP000265663"/>
    </source>
</evidence>
<accession>A0A3M7M9G3</accession>
<dbReference type="AlphaFoldDB" id="A0A3M7M9G3"/>
<organism evidence="2 3">
    <name type="scientific">Pyrenophora seminiperda CCB06</name>
    <dbReference type="NCBI Taxonomy" id="1302712"/>
    <lineage>
        <taxon>Eukaryota</taxon>
        <taxon>Fungi</taxon>
        <taxon>Dikarya</taxon>
        <taxon>Ascomycota</taxon>
        <taxon>Pezizomycotina</taxon>
        <taxon>Dothideomycetes</taxon>
        <taxon>Pleosporomycetidae</taxon>
        <taxon>Pleosporales</taxon>
        <taxon>Pleosporineae</taxon>
        <taxon>Pleosporaceae</taxon>
        <taxon>Pyrenophora</taxon>
    </lineage>
</organism>